<comment type="caution">
    <text evidence="1">The sequence shown here is derived from an EMBL/GenBank/DDBJ whole genome shotgun (WGS) entry which is preliminary data.</text>
</comment>
<keyword evidence="2" id="KW-1185">Reference proteome</keyword>
<name>A0A366HGC7_9BURK</name>
<dbReference type="Gene3D" id="2.60.120.620">
    <property type="entry name" value="q2cbj1_9rhob like domain"/>
    <property type="match status" value="1"/>
</dbReference>
<reference evidence="1 2" key="1">
    <citation type="submission" date="2018-06" db="EMBL/GenBank/DDBJ databases">
        <title>Genomic Encyclopedia of Type Strains, Phase IV (KMG-IV): sequencing the most valuable type-strain genomes for metagenomic binning, comparative biology and taxonomic classification.</title>
        <authorList>
            <person name="Goeker M."/>
        </authorList>
    </citation>
    <scope>NUCLEOTIDE SEQUENCE [LARGE SCALE GENOMIC DNA]</scope>
    <source>
        <strain evidence="1 2">DSM 25520</strain>
    </source>
</reference>
<gene>
    <name evidence="1" type="ORF">DFR37_10294</name>
</gene>
<evidence type="ECO:0000313" key="1">
    <source>
        <dbReference type="EMBL" id="RBP41715.1"/>
    </source>
</evidence>
<evidence type="ECO:0008006" key="3">
    <source>
        <dbReference type="Google" id="ProtNLM"/>
    </source>
</evidence>
<organism evidence="1 2">
    <name type="scientific">Eoetvoesiella caeni</name>
    <dbReference type="NCBI Taxonomy" id="645616"/>
    <lineage>
        <taxon>Bacteria</taxon>
        <taxon>Pseudomonadati</taxon>
        <taxon>Pseudomonadota</taxon>
        <taxon>Betaproteobacteria</taxon>
        <taxon>Burkholderiales</taxon>
        <taxon>Alcaligenaceae</taxon>
        <taxon>Eoetvoesiella</taxon>
    </lineage>
</organism>
<dbReference type="OrthoDB" id="547161at2"/>
<dbReference type="SUPFAM" id="SSF51197">
    <property type="entry name" value="Clavaminate synthase-like"/>
    <property type="match status" value="1"/>
</dbReference>
<dbReference type="AlphaFoldDB" id="A0A366HGC7"/>
<accession>A0A366HGC7</accession>
<dbReference type="EMBL" id="QNRQ01000002">
    <property type="protein sequence ID" value="RBP41715.1"/>
    <property type="molecule type" value="Genomic_DNA"/>
</dbReference>
<protein>
    <recommendedName>
        <fullName evidence="3">Phytanoyl-CoA dioxygenase PhyH</fullName>
    </recommendedName>
</protein>
<dbReference type="Proteomes" id="UP000253628">
    <property type="component" value="Unassembled WGS sequence"/>
</dbReference>
<evidence type="ECO:0000313" key="2">
    <source>
        <dbReference type="Proteomes" id="UP000253628"/>
    </source>
</evidence>
<sequence>MSLSNVWQTFKSHPQYTLMRGLGRFVFFRNLVILSRKLRHTRSTDEFLLNCQKRMGQSVFHDVDLESFVDELRTKGVAFGLRLPAGILEELTLFAQNNPCYAYRRTEAGFRFNEHKLAENSLQKPILLAQYFNTAVQCNAVKQLINDPVLQWIAATYLQSVPTFVGANMWWTFPVKASEQDRSEHAHLFHRDVDDYKFFKFFFYLTDVNPGEGAHVCVVASHENPPRIKASDKWTFRRYSDEEIDGFYAAKDIVEICGEAGTGFAENTLCIHKGRTPIAKERLLLQLQYSLFDYGVTNDIRDAAQLQMLV</sequence>
<proteinExistence type="predicted"/>